<protein>
    <submittedName>
        <fullName evidence="3">Predicted oxidoreductase, contains short-chain dehydrogenase (SDR) and DUF2520 domains</fullName>
    </submittedName>
</protein>
<dbReference type="PANTHER" id="PTHR40459">
    <property type="entry name" value="CONSERVED HYPOTHETICAL ALANINE AND LEUCINE RICH PROTEIN"/>
    <property type="match status" value="1"/>
</dbReference>
<dbReference type="Gene3D" id="3.40.50.720">
    <property type="entry name" value="NAD(P)-binding Rossmann-like Domain"/>
    <property type="match status" value="1"/>
</dbReference>
<dbReference type="EMBL" id="FNZK01000015">
    <property type="protein sequence ID" value="SEJ73817.1"/>
    <property type="molecule type" value="Genomic_DNA"/>
</dbReference>
<reference evidence="3 4" key="1">
    <citation type="submission" date="2016-10" db="EMBL/GenBank/DDBJ databases">
        <authorList>
            <person name="de Groot N.N."/>
        </authorList>
    </citation>
    <scope>NUCLEOTIDE SEQUENCE [LARGE SCALE GENOMIC DNA]</scope>
    <source>
        <strain evidence="3 4">DSM 2179</strain>
    </source>
</reference>
<name>A0A1H7BC18_9FIRM</name>
<dbReference type="Pfam" id="PF10727">
    <property type="entry name" value="Rossmann-like"/>
    <property type="match status" value="1"/>
</dbReference>
<dbReference type="SUPFAM" id="SSF48179">
    <property type="entry name" value="6-phosphogluconate dehydrogenase C-terminal domain-like"/>
    <property type="match status" value="1"/>
</dbReference>
<dbReference type="PANTHER" id="PTHR40459:SF1">
    <property type="entry name" value="CONSERVED HYPOTHETICAL ALANINE AND LEUCINE RICH PROTEIN"/>
    <property type="match status" value="1"/>
</dbReference>
<evidence type="ECO:0000259" key="1">
    <source>
        <dbReference type="Pfam" id="PF10727"/>
    </source>
</evidence>
<evidence type="ECO:0000313" key="3">
    <source>
        <dbReference type="EMBL" id="SEJ73817.1"/>
    </source>
</evidence>
<gene>
    <name evidence="3" type="ORF">SAMN05660742_11586</name>
</gene>
<dbReference type="RefSeq" id="WP_091833146.1">
    <property type="nucleotide sequence ID" value="NZ_FNZK01000015.1"/>
</dbReference>
<feature type="domain" description="DUF2520" evidence="2">
    <location>
        <begin position="136"/>
        <end position="264"/>
    </location>
</feature>
<dbReference type="Pfam" id="PF10728">
    <property type="entry name" value="DUF2520"/>
    <property type="match status" value="1"/>
</dbReference>
<dbReference type="STRING" id="84035.SAMN05660742_11586"/>
<evidence type="ECO:0000259" key="2">
    <source>
        <dbReference type="Pfam" id="PF10728"/>
    </source>
</evidence>
<organism evidence="3 4">
    <name type="scientific">Propionispira arboris</name>
    <dbReference type="NCBI Taxonomy" id="84035"/>
    <lineage>
        <taxon>Bacteria</taxon>
        <taxon>Bacillati</taxon>
        <taxon>Bacillota</taxon>
        <taxon>Negativicutes</taxon>
        <taxon>Selenomonadales</taxon>
        <taxon>Selenomonadaceae</taxon>
        <taxon>Propionispira</taxon>
    </lineage>
</organism>
<dbReference type="AlphaFoldDB" id="A0A1H7BC18"/>
<evidence type="ECO:0000313" key="4">
    <source>
        <dbReference type="Proteomes" id="UP000199662"/>
    </source>
</evidence>
<dbReference type="InterPro" id="IPR008927">
    <property type="entry name" value="6-PGluconate_DH-like_C_sf"/>
</dbReference>
<dbReference type="Proteomes" id="UP000199662">
    <property type="component" value="Unassembled WGS sequence"/>
</dbReference>
<dbReference type="InterPro" id="IPR018931">
    <property type="entry name" value="DUF2520"/>
</dbReference>
<accession>A0A1H7BC18</accession>
<dbReference type="InterPro" id="IPR036291">
    <property type="entry name" value="NAD(P)-bd_dom_sf"/>
</dbReference>
<feature type="domain" description="Putative oxidoreductase/dehydrogenase Rossmann-like" evidence="1">
    <location>
        <begin position="3"/>
        <end position="118"/>
    </location>
</feature>
<dbReference type="Gene3D" id="1.10.1040.20">
    <property type="entry name" value="ProC-like, C-terminal domain"/>
    <property type="match status" value="1"/>
</dbReference>
<sequence length="290" mass="30976">MNKVGIIGAGKVGSVLAIALQREGINVCAVSGGGSDSAKILADRIGILFCRDTALVAREVDIILIATPDREIKNVVNLLKISGEMRDGQIVFHVCGSQSAEILAGLRSFGVAVGSIHPLQSFSSIEAGLKNLGSSYFAIDGDEQALVKAKEFVGKLNGICMYVPPEDRALYHAAACMASNYLTALLHSTVTLMKTFGVDETKAIKALHPILQGTLTNIETYGTLQALTGPIVRGDVGTITQQLQQIDARVPSQAQLYRELGKYTLAMAKQRHTLAPEQIVELEQCFSHLG</sequence>
<dbReference type="SUPFAM" id="SSF51735">
    <property type="entry name" value="NAD(P)-binding Rossmann-fold domains"/>
    <property type="match status" value="1"/>
</dbReference>
<keyword evidence="4" id="KW-1185">Reference proteome</keyword>
<dbReference type="InterPro" id="IPR019665">
    <property type="entry name" value="OxRdtase/DH_put_Rossmann_dom"/>
</dbReference>
<proteinExistence type="predicted"/>
<dbReference type="InterPro" id="IPR037108">
    <property type="entry name" value="TM1727-like_C_sf"/>
</dbReference>